<dbReference type="InterPro" id="IPR001763">
    <property type="entry name" value="Rhodanese-like_dom"/>
</dbReference>
<evidence type="ECO:0000313" key="2">
    <source>
        <dbReference type="EMBL" id="SDN07061.1"/>
    </source>
</evidence>
<gene>
    <name evidence="2" type="ORF">SAMN04488090_4921</name>
</gene>
<dbReference type="PROSITE" id="PS50206">
    <property type="entry name" value="RHODANESE_3"/>
    <property type="match status" value="1"/>
</dbReference>
<protein>
    <submittedName>
        <fullName evidence="2">Rhodanese-related sulfurtransferase</fullName>
    </submittedName>
</protein>
<dbReference type="PANTHER" id="PTHR43031">
    <property type="entry name" value="FAD-DEPENDENT OXIDOREDUCTASE"/>
    <property type="match status" value="1"/>
</dbReference>
<evidence type="ECO:0000259" key="1">
    <source>
        <dbReference type="PROSITE" id="PS50206"/>
    </source>
</evidence>
<name>A0A1G9YF38_9BACT</name>
<dbReference type="GO" id="GO:0016740">
    <property type="term" value="F:transferase activity"/>
    <property type="evidence" value="ECO:0007669"/>
    <property type="project" value="UniProtKB-KW"/>
</dbReference>
<dbReference type="PANTHER" id="PTHR43031:SF1">
    <property type="entry name" value="PYRIDINE NUCLEOTIDE-DISULPHIDE OXIDOREDUCTASE"/>
    <property type="match status" value="1"/>
</dbReference>
<dbReference type="Pfam" id="PF00581">
    <property type="entry name" value="Rhodanese"/>
    <property type="match status" value="1"/>
</dbReference>
<proteinExistence type="predicted"/>
<sequence>MKNFLKTLFGNPWEETRKLLEAGAVVIDVRTPGEFGSGHYPGAINIPLDRLEEKAETVRNYKKAVIVCCASGMRSARAKSVLTRLGVPDVHNAGGWHNL</sequence>
<reference evidence="2 3" key="1">
    <citation type="submission" date="2016-10" db="EMBL/GenBank/DDBJ databases">
        <authorList>
            <person name="de Groot N.N."/>
        </authorList>
    </citation>
    <scope>NUCLEOTIDE SEQUENCE [LARGE SCALE GENOMIC DNA]</scope>
    <source>
        <strain evidence="2 3">DSM 21668</strain>
    </source>
</reference>
<dbReference type="AlphaFoldDB" id="A0A1G9YF38"/>
<dbReference type="InterPro" id="IPR036873">
    <property type="entry name" value="Rhodanese-like_dom_sf"/>
</dbReference>
<dbReference type="Gene3D" id="3.40.250.10">
    <property type="entry name" value="Rhodanese-like domain"/>
    <property type="match status" value="1"/>
</dbReference>
<organism evidence="2 3">
    <name type="scientific">Siphonobacter aquaeclarae</name>
    <dbReference type="NCBI Taxonomy" id="563176"/>
    <lineage>
        <taxon>Bacteria</taxon>
        <taxon>Pseudomonadati</taxon>
        <taxon>Bacteroidota</taxon>
        <taxon>Cytophagia</taxon>
        <taxon>Cytophagales</taxon>
        <taxon>Cytophagaceae</taxon>
        <taxon>Siphonobacter</taxon>
    </lineage>
</organism>
<dbReference type="SUPFAM" id="SSF52821">
    <property type="entry name" value="Rhodanese/Cell cycle control phosphatase"/>
    <property type="match status" value="1"/>
</dbReference>
<feature type="domain" description="Rhodanese" evidence="1">
    <location>
        <begin position="20"/>
        <end position="96"/>
    </location>
</feature>
<keyword evidence="2" id="KW-0808">Transferase</keyword>
<keyword evidence="3" id="KW-1185">Reference proteome</keyword>
<dbReference type="CDD" id="cd00158">
    <property type="entry name" value="RHOD"/>
    <property type="match status" value="1"/>
</dbReference>
<evidence type="ECO:0000313" key="3">
    <source>
        <dbReference type="Proteomes" id="UP000198901"/>
    </source>
</evidence>
<dbReference type="InterPro" id="IPR050229">
    <property type="entry name" value="GlpE_sulfurtransferase"/>
</dbReference>
<dbReference type="Proteomes" id="UP000198901">
    <property type="component" value="Unassembled WGS sequence"/>
</dbReference>
<dbReference type="STRING" id="563176.SAMN04488090_4921"/>
<accession>A0A1G9YF38</accession>
<dbReference type="RefSeq" id="WP_093209023.1">
    <property type="nucleotide sequence ID" value="NZ_FNGS01000012.1"/>
</dbReference>
<dbReference type="OrthoDB" id="9808735at2"/>
<dbReference type="EMBL" id="FNGS01000012">
    <property type="protein sequence ID" value="SDN07061.1"/>
    <property type="molecule type" value="Genomic_DNA"/>
</dbReference>
<dbReference type="SMART" id="SM00450">
    <property type="entry name" value="RHOD"/>
    <property type="match status" value="1"/>
</dbReference>